<dbReference type="SUPFAM" id="SSF53474">
    <property type="entry name" value="alpha/beta-Hydrolases"/>
    <property type="match status" value="1"/>
</dbReference>
<proteinExistence type="predicted"/>
<dbReference type="Proteomes" id="UP001274830">
    <property type="component" value="Unassembled WGS sequence"/>
</dbReference>
<evidence type="ECO:0000259" key="1">
    <source>
        <dbReference type="Pfam" id="PF07859"/>
    </source>
</evidence>
<sequence length="313" mass="33964">MEHIRLPYKYDAYGKPLFAQVSWSTSSASPKPIALVFHAGGLMVGSSSIVPKTQIDYLCLLGFAVVIPNYRLAPQVSGKQAFEDCETAYDWAILDLAAVLEKHGVSLNTQQVVAMGHSSGGTLALHMAGKKQVKAATAFYPSLYGSDKTTTIHKPTNAPPFCFAKDFVPNDEDRAAISPPDHEVSEFQLGAPPAIPQARNKWQMHVIKNGLWAEIVQPDGNLAALDPMTRVSAHWAPLMIVQGELDSVPGSDRSLVKRAEKELMAAKVDFQLEVVPGEGHMFDLAPIVGSTDLGPKWQAVVRGLDWLVAHVSM</sequence>
<organism evidence="2 3">
    <name type="scientific">Recurvomyces mirabilis</name>
    <dbReference type="NCBI Taxonomy" id="574656"/>
    <lineage>
        <taxon>Eukaryota</taxon>
        <taxon>Fungi</taxon>
        <taxon>Dikarya</taxon>
        <taxon>Ascomycota</taxon>
        <taxon>Pezizomycotina</taxon>
        <taxon>Dothideomycetes</taxon>
        <taxon>Dothideomycetidae</taxon>
        <taxon>Mycosphaerellales</taxon>
        <taxon>Teratosphaeriaceae</taxon>
        <taxon>Recurvomyces</taxon>
    </lineage>
</organism>
<dbReference type="PANTHER" id="PTHR23024">
    <property type="entry name" value="ARYLACETAMIDE DEACETYLASE"/>
    <property type="match status" value="1"/>
</dbReference>
<dbReference type="GO" id="GO:0016787">
    <property type="term" value="F:hydrolase activity"/>
    <property type="evidence" value="ECO:0007669"/>
    <property type="project" value="InterPro"/>
</dbReference>
<dbReference type="InterPro" id="IPR013094">
    <property type="entry name" value="AB_hydrolase_3"/>
</dbReference>
<dbReference type="Gene3D" id="3.40.50.1820">
    <property type="entry name" value="alpha/beta hydrolase"/>
    <property type="match status" value="1"/>
</dbReference>
<accession>A0AAE0WTK0</accession>
<dbReference type="InterPro" id="IPR050466">
    <property type="entry name" value="Carboxylest/Gibb_receptor"/>
</dbReference>
<keyword evidence="3" id="KW-1185">Reference proteome</keyword>
<evidence type="ECO:0000313" key="3">
    <source>
        <dbReference type="Proteomes" id="UP001274830"/>
    </source>
</evidence>
<feature type="domain" description="Alpha/beta hydrolase fold-3" evidence="1">
    <location>
        <begin position="35"/>
        <end position="164"/>
    </location>
</feature>
<gene>
    <name evidence="2" type="ORF">LTR78_002507</name>
</gene>
<protein>
    <recommendedName>
        <fullName evidence="1">Alpha/beta hydrolase fold-3 domain-containing protein</fullName>
    </recommendedName>
</protein>
<dbReference type="AlphaFoldDB" id="A0AAE0WTK0"/>
<dbReference type="InterPro" id="IPR029058">
    <property type="entry name" value="AB_hydrolase_fold"/>
</dbReference>
<dbReference type="Pfam" id="PF07859">
    <property type="entry name" value="Abhydrolase_3"/>
    <property type="match status" value="1"/>
</dbReference>
<reference evidence="2" key="1">
    <citation type="submission" date="2023-07" db="EMBL/GenBank/DDBJ databases">
        <title>Black Yeasts Isolated from many extreme environments.</title>
        <authorList>
            <person name="Coleine C."/>
            <person name="Stajich J.E."/>
            <person name="Selbmann L."/>
        </authorList>
    </citation>
    <scope>NUCLEOTIDE SEQUENCE</scope>
    <source>
        <strain evidence="2">CCFEE 5485</strain>
    </source>
</reference>
<dbReference type="PANTHER" id="PTHR23024:SF339">
    <property type="entry name" value="ALPHA_BETA HYDROLASE FOLD-3 DOMAIN-CONTAINING PROTEIN"/>
    <property type="match status" value="1"/>
</dbReference>
<evidence type="ECO:0000313" key="2">
    <source>
        <dbReference type="EMBL" id="KAK3677657.1"/>
    </source>
</evidence>
<comment type="caution">
    <text evidence="2">The sequence shown here is derived from an EMBL/GenBank/DDBJ whole genome shotgun (WGS) entry which is preliminary data.</text>
</comment>
<name>A0AAE0WTK0_9PEZI</name>
<dbReference type="EMBL" id="JAUTXT010000006">
    <property type="protein sequence ID" value="KAK3677657.1"/>
    <property type="molecule type" value="Genomic_DNA"/>
</dbReference>